<feature type="transmembrane region" description="Helical" evidence="6">
    <location>
        <begin position="12"/>
        <end position="36"/>
    </location>
</feature>
<evidence type="ECO:0000313" key="9">
    <source>
        <dbReference type="Proteomes" id="UP000199650"/>
    </source>
</evidence>
<feature type="transmembrane region" description="Helical" evidence="6">
    <location>
        <begin position="371"/>
        <end position="393"/>
    </location>
</feature>
<feature type="transmembrane region" description="Helical" evidence="6">
    <location>
        <begin position="87"/>
        <end position="108"/>
    </location>
</feature>
<organism evidence="8 9">
    <name type="scientific">Aliiroseovarius sediminilitoris</name>
    <dbReference type="NCBI Taxonomy" id="1173584"/>
    <lineage>
        <taxon>Bacteria</taxon>
        <taxon>Pseudomonadati</taxon>
        <taxon>Pseudomonadota</taxon>
        <taxon>Alphaproteobacteria</taxon>
        <taxon>Rhodobacterales</taxon>
        <taxon>Paracoccaceae</taxon>
        <taxon>Aliiroseovarius</taxon>
    </lineage>
</organism>
<feature type="transmembrane region" description="Helical" evidence="6">
    <location>
        <begin position="308"/>
        <end position="326"/>
    </location>
</feature>
<name>A0A1I0QPP3_9RHOB</name>
<evidence type="ECO:0000256" key="2">
    <source>
        <dbReference type="ARBA" id="ARBA00022475"/>
    </source>
</evidence>
<dbReference type="PROSITE" id="PS50850">
    <property type="entry name" value="MFS"/>
    <property type="match status" value="1"/>
</dbReference>
<evidence type="ECO:0000256" key="4">
    <source>
        <dbReference type="ARBA" id="ARBA00022989"/>
    </source>
</evidence>
<keyword evidence="5 6" id="KW-0472">Membrane</keyword>
<evidence type="ECO:0000256" key="1">
    <source>
        <dbReference type="ARBA" id="ARBA00004651"/>
    </source>
</evidence>
<gene>
    <name evidence="8" type="ORF">SAMN05444851_2765</name>
</gene>
<evidence type="ECO:0000256" key="6">
    <source>
        <dbReference type="SAM" id="Phobius"/>
    </source>
</evidence>
<feature type="transmembrane region" description="Helical" evidence="6">
    <location>
        <begin position="218"/>
        <end position="239"/>
    </location>
</feature>
<dbReference type="Gene3D" id="1.20.1250.20">
    <property type="entry name" value="MFS general substrate transporter like domains"/>
    <property type="match status" value="1"/>
</dbReference>
<feature type="transmembrane region" description="Helical" evidence="6">
    <location>
        <begin position="42"/>
        <end position="66"/>
    </location>
</feature>
<feature type="transmembrane region" description="Helical" evidence="6">
    <location>
        <begin position="154"/>
        <end position="183"/>
    </location>
</feature>
<dbReference type="Proteomes" id="UP000199650">
    <property type="component" value="Unassembled WGS sequence"/>
</dbReference>
<dbReference type="Pfam" id="PF07690">
    <property type="entry name" value="MFS_1"/>
    <property type="match status" value="1"/>
</dbReference>
<accession>A0A1I0QPP3</accession>
<feature type="domain" description="Major facilitator superfamily (MFS) profile" evidence="7">
    <location>
        <begin position="9"/>
        <end position="400"/>
    </location>
</feature>
<dbReference type="PANTHER" id="PTHR23513">
    <property type="entry name" value="INTEGRAL MEMBRANE EFFLUX PROTEIN-RELATED"/>
    <property type="match status" value="1"/>
</dbReference>
<dbReference type="InterPro" id="IPR020846">
    <property type="entry name" value="MFS_dom"/>
</dbReference>
<keyword evidence="4 6" id="KW-1133">Transmembrane helix</keyword>
<dbReference type="CDD" id="cd06173">
    <property type="entry name" value="MFS_MefA_like"/>
    <property type="match status" value="1"/>
</dbReference>
<dbReference type="InterPro" id="IPR036259">
    <property type="entry name" value="MFS_trans_sf"/>
</dbReference>
<keyword evidence="2" id="KW-1003">Cell membrane</keyword>
<feature type="transmembrane region" description="Helical" evidence="6">
    <location>
        <begin position="346"/>
        <end position="365"/>
    </location>
</feature>
<evidence type="ECO:0000259" key="7">
    <source>
        <dbReference type="PROSITE" id="PS50850"/>
    </source>
</evidence>
<keyword evidence="3 6" id="KW-0812">Transmembrane</keyword>
<feature type="transmembrane region" description="Helical" evidence="6">
    <location>
        <begin position="282"/>
        <end position="302"/>
    </location>
</feature>
<sequence length="445" mass="47383">MIRALSNRTYATLFTAQVVALLGTGLMTIALSLLAYDLAGDAAGAVLGTAFTIKMLAYVGLSPVLAAIAERLPRKAVMIGADLVRAAVALALPFVSEVWQIYVLIFLLQTASASFTPVFQATIPDVLTDEDEYTQALSLSRLAYDLENLLSPSLAALLLLVISFHGLFVGTVVGFLVSAALVAQTSLPRSAQSAEKRPFRERLTRGSRIYLATPRLRGLLALNLTAAAIGAFVLVNSVVLVRAEYGLGERALGVAMAAFGGGSMLAAILLPRVLRRVRERDVMVPSAIALTALAFVFAALSWGASLPAWGVFLTIWALIGALYSAILTPSGRLLRISAHSEDRPAIFAAQFALSHACWLVTYPLAGWVGKAAGLSVSLLVLGGLGVFGVLAAIRFWPANAERIVEHSHPHLPSDHPHMKAYLGQGQNHAHAFIIDDEHKVWPTHG</sequence>
<dbReference type="GO" id="GO:0005886">
    <property type="term" value="C:plasma membrane"/>
    <property type="evidence" value="ECO:0007669"/>
    <property type="project" value="UniProtKB-SubCell"/>
</dbReference>
<keyword evidence="9" id="KW-1185">Reference proteome</keyword>
<evidence type="ECO:0000256" key="5">
    <source>
        <dbReference type="ARBA" id="ARBA00023136"/>
    </source>
</evidence>
<dbReference type="EMBL" id="FOJB01000001">
    <property type="protein sequence ID" value="SEW29263.1"/>
    <property type="molecule type" value="Genomic_DNA"/>
</dbReference>
<dbReference type="PANTHER" id="PTHR23513:SF18">
    <property type="entry name" value="INTEGRAL MEMBRANE PROTEIN"/>
    <property type="match status" value="1"/>
</dbReference>
<dbReference type="GO" id="GO:0022857">
    <property type="term" value="F:transmembrane transporter activity"/>
    <property type="evidence" value="ECO:0007669"/>
    <property type="project" value="InterPro"/>
</dbReference>
<reference evidence="8 9" key="1">
    <citation type="submission" date="2016-10" db="EMBL/GenBank/DDBJ databases">
        <authorList>
            <person name="de Groot N.N."/>
        </authorList>
    </citation>
    <scope>NUCLEOTIDE SEQUENCE [LARGE SCALE GENOMIC DNA]</scope>
    <source>
        <strain evidence="8 9">DSM 29439</strain>
    </source>
</reference>
<evidence type="ECO:0000313" key="8">
    <source>
        <dbReference type="EMBL" id="SEW29263.1"/>
    </source>
</evidence>
<dbReference type="InterPro" id="IPR011701">
    <property type="entry name" value="MFS"/>
</dbReference>
<evidence type="ECO:0000256" key="3">
    <source>
        <dbReference type="ARBA" id="ARBA00022692"/>
    </source>
</evidence>
<proteinExistence type="predicted"/>
<feature type="transmembrane region" description="Helical" evidence="6">
    <location>
        <begin position="251"/>
        <end position="270"/>
    </location>
</feature>
<comment type="subcellular location">
    <subcellularLocation>
        <location evidence="1">Cell membrane</location>
        <topology evidence="1">Multi-pass membrane protein</topology>
    </subcellularLocation>
</comment>
<dbReference type="SUPFAM" id="SSF103473">
    <property type="entry name" value="MFS general substrate transporter"/>
    <property type="match status" value="1"/>
</dbReference>
<dbReference type="STRING" id="1173584.SAMN05444851_2765"/>
<dbReference type="OrthoDB" id="4368225at2"/>
<dbReference type="AlphaFoldDB" id="A0A1I0QPP3"/>
<dbReference type="RefSeq" id="WP_091431406.1">
    <property type="nucleotide sequence ID" value="NZ_FOJB01000001.1"/>
</dbReference>
<protein>
    <submittedName>
        <fullName evidence="8">Predicted arabinose efflux permease, MFS family</fullName>
    </submittedName>
</protein>